<evidence type="ECO:0000313" key="1">
    <source>
        <dbReference type="EMBL" id="MDY3562259.1"/>
    </source>
</evidence>
<protein>
    <recommendedName>
        <fullName evidence="3">SMI1/KNR4 family protein</fullName>
    </recommendedName>
</protein>
<organism evidence="1 2">
    <name type="scientific">Gemmata algarum</name>
    <dbReference type="NCBI Taxonomy" id="2975278"/>
    <lineage>
        <taxon>Bacteria</taxon>
        <taxon>Pseudomonadati</taxon>
        <taxon>Planctomycetota</taxon>
        <taxon>Planctomycetia</taxon>
        <taxon>Gemmatales</taxon>
        <taxon>Gemmataceae</taxon>
        <taxon>Gemmata</taxon>
    </lineage>
</organism>
<accession>A0ABU5F8R3</accession>
<proteinExistence type="predicted"/>
<dbReference type="EMBL" id="JAXBLV010000211">
    <property type="protein sequence ID" value="MDY3562259.1"/>
    <property type="molecule type" value="Genomic_DNA"/>
</dbReference>
<keyword evidence="2" id="KW-1185">Reference proteome</keyword>
<evidence type="ECO:0008006" key="3">
    <source>
        <dbReference type="Google" id="ProtNLM"/>
    </source>
</evidence>
<reference evidence="2" key="1">
    <citation type="journal article" date="2023" name="Mar. Drugs">
        <title>Gemmata algarum, a Novel Planctomycete Isolated from an Algal Mat, Displays Antimicrobial Activity.</title>
        <authorList>
            <person name="Kumar G."/>
            <person name="Kallscheuer N."/>
            <person name="Kashif M."/>
            <person name="Ahamad S."/>
            <person name="Jagadeeshwari U."/>
            <person name="Pannikurungottu S."/>
            <person name="Haufschild T."/>
            <person name="Kabuu M."/>
            <person name="Sasikala C."/>
            <person name="Jogler C."/>
            <person name="Ramana C."/>
        </authorList>
    </citation>
    <scope>NUCLEOTIDE SEQUENCE [LARGE SCALE GENOMIC DNA]</scope>
    <source>
        <strain evidence="2">JC673</strain>
    </source>
</reference>
<dbReference type="RefSeq" id="WP_320688582.1">
    <property type="nucleotide sequence ID" value="NZ_JAXBLV010000211.1"/>
</dbReference>
<gene>
    <name evidence="1" type="ORF">R5W23_003721</name>
</gene>
<dbReference type="Proteomes" id="UP001272242">
    <property type="component" value="Unassembled WGS sequence"/>
</dbReference>
<sequence length="268" mass="29299">MVPEDEDEWVGVDRDCPQDADEWHACTDIDVLYWPLRNAVLGERVADRSPRKWVLFAAGCCRQVGQFLIAPESWAAVEAAEAFADGLLSAGELAAAAAAAVMPWRRLYDPTRTDYAHPPQMHVAIAVTRLALDAPEDDAPVGSDQAYSHVVDALAAATGNDPADGDRWRGRVRGSRLAADLFRCVMGNPYRTVAFAPEWRTATTVALARHMYETRDFSALPILADALQDAGCDDAAVLTHCRGLGPHARGCWVLDWVLGYGEPYTFSE</sequence>
<name>A0ABU5F8R3_9BACT</name>
<comment type="caution">
    <text evidence="1">The sequence shown here is derived from an EMBL/GenBank/DDBJ whole genome shotgun (WGS) entry which is preliminary data.</text>
</comment>
<evidence type="ECO:0000313" key="2">
    <source>
        <dbReference type="Proteomes" id="UP001272242"/>
    </source>
</evidence>